<comment type="subcellular location">
    <subcellularLocation>
        <location evidence="1">Nucleus</location>
    </subcellularLocation>
</comment>
<keyword evidence="2" id="KW-0611">Plant defense</keyword>
<dbReference type="PANTHER" id="PTHR31190:SF142">
    <property type="entry name" value="ETHYLENE-RESPONSIVE TRANSCRIPTION FACTOR RAP2-3"/>
    <property type="match status" value="1"/>
</dbReference>
<evidence type="ECO:0000256" key="5">
    <source>
        <dbReference type="ARBA" id="ARBA00023163"/>
    </source>
</evidence>
<dbReference type="Proteomes" id="UP000015453">
    <property type="component" value="Unassembled WGS sequence"/>
</dbReference>
<comment type="caution">
    <text evidence="9">The sequence shown here is derived from an EMBL/GenBank/DDBJ whole genome shotgun (WGS) entry which is preliminary data.</text>
</comment>
<feature type="compositionally biased region" description="Polar residues" evidence="7">
    <location>
        <begin position="191"/>
        <end position="205"/>
    </location>
</feature>
<evidence type="ECO:0000313" key="9">
    <source>
        <dbReference type="EMBL" id="EPS68207.1"/>
    </source>
</evidence>
<evidence type="ECO:0000313" key="10">
    <source>
        <dbReference type="Proteomes" id="UP000015453"/>
    </source>
</evidence>
<evidence type="ECO:0000256" key="2">
    <source>
        <dbReference type="ARBA" id="ARBA00022821"/>
    </source>
</evidence>
<dbReference type="SMART" id="SM00380">
    <property type="entry name" value="AP2"/>
    <property type="match status" value="1"/>
</dbReference>
<sequence length="402" mass="44915">MCGGAIISDLIPPTSVSSRRLTADLLWGTDAASHFRKKKSPGNYGSKPARNHPVIDLDEDFEADFQDFKDHSDAEDEINAKRPFGLVPPKSSTFTGLRSHDSADSDEDCDKSSKRKRKNQYRGIRQRPWGKWAAEIRDPRKGVRVWLGTFNTAEEAARAYDEEARKIRGKKAKVNFPEDCPPAASRRSVNKARSSTKLQQQQEIQDSVRPPVTESMDLVNMLNNNYVDSLSFLEENIEMKPKHFNDINPDAASDLGRKNLPPPDAATHPYLSSDQGSNSFDCLNVSWVNNCAAKTPEITSVLSSVVEGDRAQYIDDGDPVFGGKLNLHIHERNADKQQQLPDDLTTAFEQPPQMKLFQNSYLDNNWEASIDAFLNGEAIPDSGNSVDLWSFEDVLDLPGCVF</sequence>
<proteinExistence type="predicted"/>
<evidence type="ECO:0000256" key="3">
    <source>
        <dbReference type="ARBA" id="ARBA00023015"/>
    </source>
</evidence>
<dbReference type="SUPFAM" id="SSF54171">
    <property type="entry name" value="DNA-binding domain"/>
    <property type="match status" value="1"/>
</dbReference>
<dbReference type="GO" id="GO:0003700">
    <property type="term" value="F:DNA-binding transcription factor activity"/>
    <property type="evidence" value="ECO:0007669"/>
    <property type="project" value="InterPro"/>
</dbReference>
<dbReference type="InterPro" id="IPR036955">
    <property type="entry name" value="AP2/ERF_dom_sf"/>
</dbReference>
<keyword evidence="4" id="KW-0238">DNA-binding</keyword>
<name>S8E716_9LAMI</name>
<dbReference type="CDD" id="cd00018">
    <property type="entry name" value="AP2"/>
    <property type="match status" value="1"/>
</dbReference>
<evidence type="ECO:0000259" key="8">
    <source>
        <dbReference type="PROSITE" id="PS51032"/>
    </source>
</evidence>
<dbReference type="GO" id="GO:0003677">
    <property type="term" value="F:DNA binding"/>
    <property type="evidence" value="ECO:0007669"/>
    <property type="project" value="UniProtKB-KW"/>
</dbReference>
<dbReference type="PRINTS" id="PR00367">
    <property type="entry name" value="ETHRSPELEMNT"/>
</dbReference>
<feature type="domain" description="AP2/ERF" evidence="8">
    <location>
        <begin position="120"/>
        <end position="177"/>
    </location>
</feature>
<keyword evidence="3" id="KW-0805">Transcription regulation</keyword>
<keyword evidence="5" id="KW-0804">Transcription</keyword>
<dbReference type="OrthoDB" id="668733at2759"/>
<protein>
    <recommendedName>
        <fullName evidence="8">AP2/ERF domain-containing protein</fullName>
    </recommendedName>
</protein>
<organism evidence="9 10">
    <name type="scientific">Genlisea aurea</name>
    <dbReference type="NCBI Taxonomy" id="192259"/>
    <lineage>
        <taxon>Eukaryota</taxon>
        <taxon>Viridiplantae</taxon>
        <taxon>Streptophyta</taxon>
        <taxon>Embryophyta</taxon>
        <taxon>Tracheophyta</taxon>
        <taxon>Spermatophyta</taxon>
        <taxon>Magnoliopsida</taxon>
        <taxon>eudicotyledons</taxon>
        <taxon>Gunneridae</taxon>
        <taxon>Pentapetalae</taxon>
        <taxon>asterids</taxon>
        <taxon>lamiids</taxon>
        <taxon>Lamiales</taxon>
        <taxon>Lentibulariaceae</taxon>
        <taxon>Genlisea</taxon>
    </lineage>
</organism>
<dbReference type="GO" id="GO:0009873">
    <property type="term" value="P:ethylene-activated signaling pathway"/>
    <property type="evidence" value="ECO:0007669"/>
    <property type="project" value="InterPro"/>
</dbReference>
<dbReference type="EMBL" id="AUSU01002721">
    <property type="protein sequence ID" value="EPS68207.1"/>
    <property type="molecule type" value="Genomic_DNA"/>
</dbReference>
<evidence type="ECO:0000256" key="7">
    <source>
        <dbReference type="SAM" id="MobiDB-lite"/>
    </source>
</evidence>
<dbReference type="InterPro" id="IPR044808">
    <property type="entry name" value="ERF_plant"/>
</dbReference>
<evidence type="ECO:0000256" key="6">
    <source>
        <dbReference type="ARBA" id="ARBA00023242"/>
    </source>
</evidence>
<gene>
    <name evidence="9" type="ORF">M569_06565</name>
</gene>
<dbReference type="PROSITE" id="PS51032">
    <property type="entry name" value="AP2_ERF"/>
    <property type="match status" value="1"/>
</dbReference>
<feature type="region of interest" description="Disordered" evidence="7">
    <location>
        <begin position="244"/>
        <end position="263"/>
    </location>
</feature>
<dbReference type="Pfam" id="PF00847">
    <property type="entry name" value="AP2"/>
    <property type="match status" value="1"/>
</dbReference>
<evidence type="ECO:0000256" key="4">
    <source>
        <dbReference type="ARBA" id="ARBA00023125"/>
    </source>
</evidence>
<feature type="region of interest" description="Disordered" evidence="7">
    <location>
        <begin position="77"/>
        <end position="123"/>
    </location>
</feature>
<dbReference type="PANTHER" id="PTHR31190">
    <property type="entry name" value="DNA-BINDING DOMAIN"/>
    <property type="match status" value="1"/>
</dbReference>
<keyword evidence="6" id="KW-0539">Nucleus</keyword>
<reference evidence="9 10" key="1">
    <citation type="journal article" date="2013" name="BMC Genomics">
        <title>The miniature genome of a carnivorous plant Genlisea aurea contains a low number of genes and short non-coding sequences.</title>
        <authorList>
            <person name="Leushkin E.V."/>
            <person name="Sutormin R.A."/>
            <person name="Nabieva E.R."/>
            <person name="Penin A.A."/>
            <person name="Kondrashov A.S."/>
            <person name="Logacheva M.D."/>
        </authorList>
    </citation>
    <scope>NUCLEOTIDE SEQUENCE [LARGE SCALE GENOMIC DNA]</scope>
</reference>
<dbReference type="FunFam" id="3.30.730.10:FF:000001">
    <property type="entry name" value="Ethylene-responsive transcription factor 2"/>
    <property type="match status" value="1"/>
</dbReference>
<accession>S8E716</accession>
<dbReference type="InterPro" id="IPR016177">
    <property type="entry name" value="DNA-bd_dom_sf"/>
</dbReference>
<keyword evidence="10" id="KW-1185">Reference proteome</keyword>
<feature type="region of interest" description="Disordered" evidence="7">
    <location>
        <begin position="174"/>
        <end position="210"/>
    </location>
</feature>
<dbReference type="GO" id="GO:0005634">
    <property type="term" value="C:nucleus"/>
    <property type="evidence" value="ECO:0007669"/>
    <property type="project" value="UniProtKB-SubCell"/>
</dbReference>
<dbReference type="AlphaFoldDB" id="S8E716"/>
<dbReference type="GO" id="GO:0006952">
    <property type="term" value="P:defense response"/>
    <property type="evidence" value="ECO:0007669"/>
    <property type="project" value="UniProtKB-KW"/>
</dbReference>
<dbReference type="Gene3D" id="3.30.730.10">
    <property type="entry name" value="AP2/ERF domain"/>
    <property type="match status" value="1"/>
</dbReference>
<dbReference type="InterPro" id="IPR001471">
    <property type="entry name" value="AP2/ERF_dom"/>
</dbReference>
<evidence type="ECO:0000256" key="1">
    <source>
        <dbReference type="ARBA" id="ARBA00004123"/>
    </source>
</evidence>